<gene>
    <name evidence="2" type="ORF">H8S22_09140</name>
</gene>
<feature type="compositionally biased region" description="Basic and acidic residues" evidence="1">
    <location>
        <begin position="20"/>
        <end position="35"/>
    </location>
</feature>
<dbReference type="Proteomes" id="UP000635828">
    <property type="component" value="Unassembled WGS sequence"/>
</dbReference>
<proteinExistence type="predicted"/>
<evidence type="ECO:0000256" key="1">
    <source>
        <dbReference type="SAM" id="MobiDB-lite"/>
    </source>
</evidence>
<dbReference type="EMBL" id="JACOOS010000009">
    <property type="protein sequence ID" value="MBC5677761.1"/>
    <property type="molecule type" value="Genomic_DNA"/>
</dbReference>
<organism evidence="2 3">
    <name type="scientific">Anaerostipes hominis</name>
    <name type="common">ex Liu et al. 2021</name>
    <dbReference type="NCBI Taxonomy" id="2763018"/>
    <lineage>
        <taxon>Bacteria</taxon>
        <taxon>Bacillati</taxon>
        <taxon>Bacillota</taxon>
        <taxon>Clostridia</taxon>
        <taxon>Lachnospirales</taxon>
        <taxon>Lachnospiraceae</taxon>
        <taxon>Anaerostipes</taxon>
    </lineage>
</organism>
<protein>
    <submittedName>
        <fullName evidence="2">Uncharacterized protein</fullName>
    </submittedName>
</protein>
<evidence type="ECO:0000313" key="3">
    <source>
        <dbReference type="Proteomes" id="UP000635828"/>
    </source>
</evidence>
<keyword evidence="3" id="KW-1185">Reference proteome</keyword>
<evidence type="ECO:0000313" key="2">
    <source>
        <dbReference type="EMBL" id="MBC5677761.1"/>
    </source>
</evidence>
<reference evidence="2 3" key="1">
    <citation type="submission" date="2020-08" db="EMBL/GenBank/DDBJ databases">
        <title>Genome public.</title>
        <authorList>
            <person name="Liu C."/>
            <person name="Sun Q."/>
        </authorList>
    </citation>
    <scope>NUCLEOTIDE SEQUENCE [LARGE SCALE GENOMIC DNA]</scope>
    <source>
        <strain evidence="2 3">NSJ-7</strain>
    </source>
</reference>
<dbReference type="RefSeq" id="WP_155854006.1">
    <property type="nucleotide sequence ID" value="NZ_JACOOS010000009.1"/>
</dbReference>
<comment type="caution">
    <text evidence="2">The sequence shown here is derived from an EMBL/GenBank/DDBJ whole genome shotgun (WGS) entry which is preliminary data.</text>
</comment>
<name>A0ABR7FTG7_9FIRM</name>
<feature type="region of interest" description="Disordered" evidence="1">
    <location>
        <begin position="16"/>
        <end position="35"/>
    </location>
</feature>
<sequence>MQWGLQVILNLPQEQTKVSSADRKEKETVEKDGQEKRRKAEVLFFFFVKIMYSLDVRL</sequence>
<accession>A0ABR7FTG7</accession>